<evidence type="ECO:0000256" key="1">
    <source>
        <dbReference type="SAM" id="Phobius"/>
    </source>
</evidence>
<reference evidence="2" key="1">
    <citation type="submission" date="2000-02" db="EMBL/GenBank/DDBJ databases">
        <title>NEDO human cDNA sequencing project.</title>
        <authorList>
            <person name="Kawabata A."/>
            <person name="Hikiji T."/>
            <person name="Kobatake N."/>
            <person name="Inagaki H."/>
            <person name="Ikema Y."/>
            <person name="Okamoto S."/>
            <person name="Okitani R."/>
            <person name="Ota T."/>
            <person name="Suzuki Y."/>
            <person name="Obayashi M."/>
            <person name="Nishi T."/>
            <person name="Shibahara T."/>
            <person name="Tanaka T."/>
            <person name="Nakamura Y."/>
            <person name="Isogai T."/>
            <person name="Sugano S."/>
        </authorList>
    </citation>
    <scope>NUCLEOTIDE SEQUENCE</scope>
    <source>
        <tissue evidence="2">Colon</tissue>
    </source>
</reference>
<feature type="transmembrane region" description="Helical" evidence="1">
    <location>
        <begin position="33"/>
        <end position="52"/>
    </location>
</feature>
<accession>Q9NXN1</accession>
<organism evidence="2">
    <name type="scientific">Homo sapiens</name>
    <name type="common">Human</name>
    <dbReference type="NCBI Taxonomy" id="9606"/>
    <lineage>
        <taxon>Eukaryota</taxon>
        <taxon>Metazoa</taxon>
        <taxon>Chordata</taxon>
        <taxon>Craniata</taxon>
        <taxon>Vertebrata</taxon>
        <taxon>Euteleostomi</taxon>
        <taxon>Mammalia</taxon>
        <taxon>Eutheria</taxon>
        <taxon>Euarchontoglires</taxon>
        <taxon>Primates</taxon>
        <taxon>Haplorrhini</taxon>
        <taxon>Catarrhini</taxon>
        <taxon>Hominidae</taxon>
        <taxon>Homo</taxon>
    </lineage>
</organism>
<reference evidence="3" key="2">
    <citation type="journal article" date="2001" name="Science">
        <title>The sequence of the human genome.</title>
        <authorList>
            <person name="Venter J.C."/>
            <person name="Adams M.D."/>
            <person name="Myers E.W."/>
            <person name="Li P.W."/>
            <person name="Mural R.J."/>
            <person name="Sutton G.G."/>
            <person name="Smith H.O."/>
            <person name="Yandell M."/>
            <person name="Evans C.A."/>
            <person name="Holt R.A."/>
            <person name="Gocayne J.D."/>
            <person name="Amanatides P."/>
            <person name="Ballew R.M."/>
            <person name="Huson D.H."/>
            <person name="Wortman J.R."/>
            <person name="Zhang Q."/>
            <person name="Kodira C.D."/>
            <person name="Zheng X.H."/>
            <person name="Chen L."/>
            <person name="Skupski M."/>
            <person name="Subramanian G."/>
            <person name="Thomas P.D."/>
            <person name="Zhang J."/>
            <person name="Gabor Miklos G.L."/>
            <person name="Nelson C."/>
            <person name="Broder S."/>
            <person name="Clark A.G."/>
            <person name="Nadeau J."/>
            <person name="McKusick V.A."/>
            <person name="Zinder N."/>
            <person name="Levine A.J."/>
            <person name="Roberts R.J."/>
            <person name="Simon M."/>
            <person name="Slayman C."/>
            <person name="Hunkapiller M."/>
            <person name="Bolanos R."/>
            <person name="Delcher A."/>
            <person name="Dew I."/>
            <person name="Fasulo D."/>
            <person name="Flanigan M."/>
            <person name="Florea L."/>
            <person name="Halpern A."/>
            <person name="Hannenhalli S."/>
            <person name="Kravitz S."/>
            <person name="Levy S."/>
            <person name="Mobarry C."/>
            <person name="Reinert K."/>
            <person name="Remington K."/>
            <person name="Abu-Threideh J."/>
            <person name="Beasley E."/>
            <person name="Biddick K."/>
            <person name="Bonazzi V."/>
            <person name="Brandon R."/>
            <person name="Cargill M."/>
            <person name="Chandramouliswaran I."/>
            <person name="Charlab R."/>
            <person name="Chaturvedi K."/>
            <person name="Deng Z."/>
            <person name="Di Francesco V."/>
            <person name="Dunn P."/>
            <person name="Eilbeck K."/>
            <person name="Evangelista C."/>
            <person name="Gabrielian A.E."/>
            <person name="Gan W."/>
            <person name="Ge W."/>
            <person name="Gong F."/>
            <person name="Gu Z."/>
            <person name="Guan P."/>
            <person name="Heiman T.J."/>
            <person name="Higgins M.E."/>
            <person name="Ji R.R."/>
            <person name="Ke Z."/>
            <person name="Ketchum K.A."/>
            <person name="Lai Z."/>
            <person name="Lei Y."/>
            <person name="Li Z."/>
            <person name="Li J."/>
            <person name="Liang Y."/>
            <person name="Lin X."/>
            <person name="Lu F."/>
            <person name="Merkulov G.V."/>
            <person name="Milshina N."/>
            <person name="Moore H.M."/>
            <person name="Naik A.K."/>
            <person name="Narayan V.A."/>
            <person name="Neelam B."/>
            <person name="Nusskern D."/>
            <person name="Rusch D.B."/>
            <person name="Salzberg S."/>
            <person name="Shao W."/>
            <person name="Shue B."/>
            <person name="Sun J."/>
            <person name="Wang Z."/>
            <person name="Wang A."/>
            <person name="Wang X."/>
            <person name="Wang J."/>
            <person name="Wei M."/>
            <person name="Wides R."/>
            <person name="Xiao C."/>
            <person name="Yan C."/>
            <person name="Yao A."/>
            <person name="Ye J."/>
            <person name="Zhan M."/>
            <person name="Zhang W."/>
            <person name="Zhang H."/>
            <person name="Zhao Q."/>
            <person name="Zheng L."/>
            <person name="Zhong F."/>
            <person name="Zhong W."/>
            <person name="Zhu S."/>
            <person name="Zhao S."/>
            <person name="Gilbert D."/>
            <person name="Baumhueter S."/>
            <person name="Spier G."/>
            <person name="Carter C."/>
            <person name="Cravchik A."/>
            <person name="Woodage T."/>
            <person name="Ali F."/>
            <person name="An H."/>
            <person name="Awe A."/>
            <person name="Baldwin D."/>
            <person name="Baden H."/>
            <person name="Barnstead M."/>
            <person name="Barrow I."/>
            <person name="Beeson K."/>
            <person name="Busam D."/>
            <person name="Carver A."/>
            <person name="Center A."/>
            <person name="Cheng M.L."/>
            <person name="Curry L."/>
            <person name="Danaher S."/>
            <person name="Davenport L."/>
            <person name="Desilets R."/>
            <person name="Dietz S."/>
            <person name="Dodson K."/>
            <person name="Doup L."/>
            <person name="Ferriera S."/>
            <person name="Garg N."/>
            <person name="Gluecksmann A."/>
            <person name="Hart B."/>
            <person name="Haynes J."/>
            <person name="Haynes C."/>
            <person name="Heiner C."/>
            <person name="Hladun S."/>
            <person name="Hostin D."/>
            <person name="Houck J."/>
            <person name="Howland T."/>
            <person name="Ibegwam C."/>
            <person name="Johnson J."/>
            <person name="Kalush F."/>
            <person name="Kline L."/>
            <person name="Koduru S."/>
            <person name="Love A."/>
            <person name="Mann F."/>
            <person name="May D."/>
            <person name="McCawley S."/>
            <person name="McIntosh T."/>
            <person name="McMullen I."/>
            <person name="Moy M."/>
            <person name="Moy L."/>
            <person name="Murphy B."/>
            <person name="Nelson K."/>
            <person name="Pfannkoch C."/>
            <person name="Pratts E."/>
            <person name="Puri V."/>
            <person name="Qureshi H."/>
            <person name="Reardon M."/>
            <person name="Rodriguez R."/>
            <person name="Rogers Y.H."/>
            <person name="Romblad D."/>
            <person name="Ruhfel B."/>
            <person name="Scott R."/>
            <person name="Sitter C."/>
            <person name="Smallwood M."/>
            <person name="Stewart E."/>
            <person name="Strong R."/>
            <person name="Suh E."/>
            <person name="Thomas R."/>
            <person name="Tint N.N."/>
            <person name="Tse S."/>
            <person name="Vech C."/>
            <person name="Wang G."/>
            <person name="Wetter J."/>
            <person name="Williams S."/>
            <person name="Williams M."/>
            <person name="Windsor S."/>
            <person name="Winn-Deen E."/>
            <person name="Wolfe K."/>
            <person name="Zaveri J."/>
            <person name="Zaveri K."/>
            <person name="Abril J.F."/>
            <person name="Guigo R."/>
            <person name="Campbell M.J."/>
            <person name="Sjolander K.V."/>
            <person name="Karlak B."/>
            <person name="Kejariwal A."/>
            <person name="Mi H."/>
            <person name="Lazareva B."/>
            <person name="Hatton T."/>
            <person name="Narechania A."/>
            <person name="Diemer K."/>
            <person name="Muruganujan A."/>
            <person name="Guo N."/>
            <person name="Sato S."/>
            <person name="Bafna V."/>
            <person name="Istrail S."/>
            <person name="Lippert R."/>
            <person name="Schwartz R."/>
            <person name="Walenz B."/>
            <person name="Yooseph S."/>
            <person name="Allen D."/>
            <person name="Basu A."/>
            <person name="Baxendale J."/>
            <person name="Blick L."/>
            <person name="Caminha M."/>
            <person name="Carnes-Stine J."/>
            <person name="Caulk P."/>
            <person name="Chiang Y.H."/>
            <person name="Coyne M."/>
            <person name="Dahlke C."/>
            <person name="Mays A."/>
            <person name="Dombroski M."/>
            <person name="Donnelly M."/>
            <person name="Ely D."/>
            <person name="Esparham S."/>
            <person name="Fosler C."/>
            <person name="Gire H."/>
            <person name="Glanowski S."/>
            <person name="Glasser K."/>
            <person name="Glodek A."/>
            <person name="Gorokhov M."/>
            <person name="Graham K."/>
            <person name="Gropman B."/>
            <person name="Harris M."/>
            <person name="Heil J."/>
            <person name="Henderson S."/>
            <person name="Hoover J."/>
            <person name="Jennings D."/>
            <person name="Jordan C."/>
            <person name="Jordan J."/>
            <person name="Kasha J."/>
            <person name="Kagan L."/>
            <person name="Kraft C."/>
            <person name="Levitsky A."/>
            <person name="Lewis M."/>
            <person name="Liu X."/>
            <person name="Lopez J."/>
            <person name="Ma D."/>
            <person name="Majoros W."/>
            <person name="McDaniel J."/>
            <person name="Murphy S."/>
            <person name="Newman M."/>
            <person name="Nguyen T."/>
            <person name="Nguyen N."/>
            <person name="Nodell M."/>
            <person name="Pan S."/>
            <person name="Peck J."/>
            <person name="Peterson M."/>
            <person name="Rowe W."/>
            <person name="Sanders R."/>
            <person name="Scott J."/>
            <person name="Simpson M."/>
            <person name="Smith T."/>
            <person name="Sprague A."/>
            <person name="Stockwell T."/>
            <person name="Turner R."/>
            <person name="Venter E."/>
            <person name="Wang M."/>
            <person name="Wen M."/>
            <person name="Wu D."/>
            <person name="Wu M."/>
            <person name="Xia A."/>
            <person name="Zandieh A."/>
            <person name="Zhu X."/>
        </authorList>
    </citation>
    <scope>NUCLEOTIDE SEQUENCE</scope>
</reference>
<reference evidence="3" key="3">
    <citation type="submission" date="2005-09" db="EMBL/GenBank/DDBJ databases">
        <authorList>
            <person name="Mural R.J."/>
            <person name="Istrail S."/>
            <person name="Sutton G."/>
            <person name="Florea L."/>
            <person name="Halpern A.L."/>
            <person name="Mobarry C.M."/>
            <person name="Lippert R."/>
            <person name="Walenz B."/>
            <person name="Shatkay H."/>
            <person name="Dew I."/>
            <person name="Miller J.R."/>
            <person name="Flanigan M.J."/>
            <person name="Edwards N.J."/>
            <person name="Bolanos R."/>
            <person name="Fasulo D."/>
            <person name="Halldorsson B.V."/>
            <person name="Hannenhalli S."/>
            <person name="Turner R."/>
            <person name="Yooseph S."/>
            <person name="Lu F."/>
            <person name="Nusskern D.R."/>
            <person name="Shue B.C."/>
            <person name="Zheng X.H."/>
            <person name="Zhong F."/>
            <person name="Delcher A.L."/>
            <person name="Huson D.H."/>
            <person name="Kravitz S.A."/>
            <person name="Mouchard L."/>
            <person name="Reinert K."/>
            <person name="Remington K.A."/>
            <person name="Clark A.G."/>
            <person name="Waterman M.S."/>
            <person name="Eichler E.E."/>
            <person name="Adams M.D."/>
            <person name="Hunkapiller M.W."/>
            <person name="Myers E.W."/>
            <person name="Venter J.C."/>
        </authorList>
    </citation>
    <scope>NUCLEOTIDE SEQUENCE</scope>
</reference>
<evidence type="ECO:0000313" key="2">
    <source>
        <dbReference type="EMBL" id="BAA90979.1"/>
    </source>
</evidence>
<keyword evidence="1" id="KW-1133">Transmembrane helix</keyword>
<dbReference type="EMBL" id="CH471066">
    <property type="protein sequence ID" value="EAW49486.1"/>
    <property type="molecule type" value="Genomic_DNA"/>
</dbReference>
<dbReference type="EMBL" id="AK000154">
    <property type="protein sequence ID" value="BAA90979.1"/>
    <property type="molecule type" value="mRNA"/>
</dbReference>
<feature type="transmembrane region" description="Helical" evidence="1">
    <location>
        <begin position="64"/>
        <end position="82"/>
    </location>
</feature>
<evidence type="ECO:0000313" key="3">
    <source>
        <dbReference type="EMBL" id="EAW49486.1"/>
    </source>
</evidence>
<protein>
    <submittedName>
        <fullName evidence="3">HCG1781466</fullName>
    </submittedName>
    <submittedName>
        <fullName evidence="2">cDNA FLJ20147 fis, clone COL07954</fullName>
    </submittedName>
</protein>
<keyword evidence="1" id="KW-0472">Membrane</keyword>
<proteinExistence type="evidence at transcript level"/>
<keyword evidence="1" id="KW-0812">Transmembrane</keyword>
<name>Q9NXN1_HUMAN</name>
<gene>
    <name evidence="3" type="ORF">hCG_1781466</name>
</gene>
<sequence length="123" mass="14303">MSSGGSPGCLRLAEGCPNHRAWVRWNRRQPHSAFLIASHLFLSVLVWFNSFQGLELESENPRHLLWNVCLVVLVCPSSSLACRFQVYQRTFCSVESHRTKRKILQLFANILPYLYKQPYTKKH</sequence>
<dbReference type="AlphaFoldDB" id="Q9NXN1"/>